<evidence type="ECO:0000313" key="3">
    <source>
        <dbReference type="Proteomes" id="UP000516369"/>
    </source>
</evidence>
<reference evidence="2 3" key="1">
    <citation type="submission" date="2020-05" db="EMBL/GenBank/DDBJ databases">
        <title>Complete closed genome sequence of Defluviicoccus vanus.</title>
        <authorList>
            <person name="Bessarab I."/>
            <person name="Arumugam K."/>
            <person name="Maszenan A.M."/>
            <person name="Seviour R.J."/>
            <person name="Williams R.B."/>
        </authorList>
    </citation>
    <scope>NUCLEOTIDE SEQUENCE [LARGE SCALE GENOMIC DNA]</scope>
    <source>
        <strain evidence="2 3">Ben 114</strain>
    </source>
</reference>
<keyword evidence="1" id="KW-0812">Transmembrane</keyword>
<dbReference type="RefSeq" id="WP_190261034.1">
    <property type="nucleotide sequence ID" value="NZ_CP053923.1"/>
</dbReference>
<keyword evidence="1" id="KW-0472">Membrane</keyword>
<keyword evidence="1" id="KW-1133">Transmembrane helix</keyword>
<organism evidence="2 3">
    <name type="scientific">Defluviicoccus vanus</name>
    <dbReference type="NCBI Taxonomy" id="111831"/>
    <lineage>
        <taxon>Bacteria</taxon>
        <taxon>Pseudomonadati</taxon>
        <taxon>Pseudomonadota</taxon>
        <taxon>Alphaproteobacteria</taxon>
        <taxon>Rhodospirillales</taxon>
        <taxon>Rhodospirillaceae</taxon>
        <taxon>Defluviicoccus</taxon>
    </lineage>
</organism>
<dbReference type="Proteomes" id="UP000516369">
    <property type="component" value="Chromosome"/>
</dbReference>
<proteinExistence type="predicted"/>
<name>A0A7H1N4B9_9PROT</name>
<dbReference type="EMBL" id="CP053923">
    <property type="protein sequence ID" value="QNT70555.1"/>
    <property type="molecule type" value="Genomic_DNA"/>
</dbReference>
<evidence type="ECO:0000313" key="2">
    <source>
        <dbReference type="EMBL" id="QNT70555.1"/>
    </source>
</evidence>
<feature type="transmembrane region" description="Helical" evidence="1">
    <location>
        <begin position="32"/>
        <end position="53"/>
    </location>
</feature>
<keyword evidence="3" id="KW-1185">Reference proteome</keyword>
<accession>A0A7H1N4B9</accession>
<protein>
    <submittedName>
        <fullName evidence="2">Uncharacterized protein</fullName>
    </submittedName>
</protein>
<sequence length="56" mass="6112">MDAVTLFAIAVFSLAWLFYARSDASEPLIRLFCAVLMILASGVGLLGLALRWLTHS</sequence>
<gene>
    <name evidence="2" type="ORF">HQ394_16005</name>
</gene>
<evidence type="ECO:0000256" key="1">
    <source>
        <dbReference type="SAM" id="Phobius"/>
    </source>
</evidence>
<dbReference type="KEGG" id="dvn:HQ394_16005"/>
<dbReference type="AlphaFoldDB" id="A0A7H1N4B9"/>